<dbReference type="AlphaFoldDB" id="A0A0F9YQC2"/>
<gene>
    <name evidence="4" type="ORF">LCGC14_0060480</name>
</gene>
<sequence>MDPVKETINTFDKYAVEYESRYMNHAPYVETYRLLSELLSADAVILDAACGPGNIASFLLQGFPDRKLHGIDLSAKMVARARLNNPAATFDVMDCRKISTLHQHYDAIVAGFCFPYLSRREVRAFISDARNRLNADGVFYISFMAGDYTASGLQTRNDVDWVCTYYHDPELVIETLEATGFEVIDLDRKTVSNDGEPDTIDIFIYARMR</sequence>
<reference evidence="4" key="1">
    <citation type="journal article" date="2015" name="Nature">
        <title>Complex archaea that bridge the gap between prokaryotes and eukaryotes.</title>
        <authorList>
            <person name="Spang A."/>
            <person name="Saw J.H."/>
            <person name="Jorgensen S.L."/>
            <person name="Zaremba-Niedzwiedzka K."/>
            <person name="Martijn J."/>
            <person name="Lind A.E."/>
            <person name="van Eijk R."/>
            <person name="Schleper C."/>
            <person name="Guy L."/>
            <person name="Ettema T.J."/>
        </authorList>
    </citation>
    <scope>NUCLEOTIDE SEQUENCE</scope>
</reference>
<dbReference type="GO" id="GO:0008168">
    <property type="term" value="F:methyltransferase activity"/>
    <property type="evidence" value="ECO:0007669"/>
    <property type="project" value="UniProtKB-KW"/>
</dbReference>
<proteinExistence type="predicted"/>
<comment type="caution">
    <text evidence="4">The sequence shown here is derived from an EMBL/GenBank/DDBJ whole genome shotgun (WGS) entry which is preliminary data.</text>
</comment>
<evidence type="ECO:0000256" key="2">
    <source>
        <dbReference type="ARBA" id="ARBA00022679"/>
    </source>
</evidence>
<keyword evidence="1" id="KW-0489">Methyltransferase</keyword>
<dbReference type="GO" id="GO:0032259">
    <property type="term" value="P:methylation"/>
    <property type="evidence" value="ECO:0007669"/>
    <property type="project" value="UniProtKB-KW"/>
</dbReference>
<evidence type="ECO:0000259" key="3">
    <source>
        <dbReference type="Pfam" id="PF13649"/>
    </source>
</evidence>
<accession>A0A0F9YQC2</accession>
<protein>
    <recommendedName>
        <fullName evidence="3">Methyltransferase domain-containing protein</fullName>
    </recommendedName>
</protein>
<evidence type="ECO:0000256" key="1">
    <source>
        <dbReference type="ARBA" id="ARBA00022603"/>
    </source>
</evidence>
<dbReference type="InterPro" id="IPR041698">
    <property type="entry name" value="Methyltransf_25"/>
</dbReference>
<feature type="domain" description="Methyltransferase" evidence="3">
    <location>
        <begin position="45"/>
        <end position="137"/>
    </location>
</feature>
<dbReference type="CDD" id="cd02440">
    <property type="entry name" value="AdoMet_MTases"/>
    <property type="match status" value="1"/>
</dbReference>
<dbReference type="SUPFAM" id="SSF53335">
    <property type="entry name" value="S-adenosyl-L-methionine-dependent methyltransferases"/>
    <property type="match status" value="1"/>
</dbReference>
<keyword evidence="2" id="KW-0808">Transferase</keyword>
<organism evidence="4">
    <name type="scientific">marine sediment metagenome</name>
    <dbReference type="NCBI Taxonomy" id="412755"/>
    <lineage>
        <taxon>unclassified sequences</taxon>
        <taxon>metagenomes</taxon>
        <taxon>ecological metagenomes</taxon>
    </lineage>
</organism>
<evidence type="ECO:0000313" key="4">
    <source>
        <dbReference type="EMBL" id="KKO06864.1"/>
    </source>
</evidence>
<dbReference type="Pfam" id="PF13649">
    <property type="entry name" value="Methyltransf_25"/>
    <property type="match status" value="1"/>
</dbReference>
<dbReference type="InterPro" id="IPR029063">
    <property type="entry name" value="SAM-dependent_MTases_sf"/>
</dbReference>
<dbReference type="PANTHER" id="PTHR43861">
    <property type="entry name" value="TRANS-ACONITATE 2-METHYLTRANSFERASE-RELATED"/>
    <property type="match status" value="1"/>
</dbReference>
<name>A0A0F9YQC2_9ZZZZ</name>
<dbReference type="Gene3D" id="3.40.50.150">
    <property type="entry name" value="Vaccinia Virus protein VP39"/>
    <property type="match status" value="1"/>
</dbReference>
<dbReference type="PANTHER" id="PTHR43861:SF1">
    <property type="entry name" value="TRANS-ACONITATE 2-METHYLTRANSFERASE"/>
    <property type="match status" value="1"/>
</dbReference>
<dbReference type="EMBL" id="LAZR01000014">
    <property type="protein sequence ID" value="KKO06864.1"/>
    <property type="molecule type" value="Genomic_DNA"/>
</dbReference>